<feature type="compositionally biased region" description="Polar residues" evidence="1">
    <location>
        <begin position="233"/>
        <end position="245"/>
    </location>
</feature>
<keyword evidence="2" id="KW-1133">Transmembrane helix</keyword>
<keyword evidence="4" id="KW-1185">Reference proteome</keyword>
<keyword evidence="2" id="KW-0812">Transmembrane</keyword>
<feature type="transmembrane region" description="Helical" evidence="2">
    <location>
        <begin position="58"/>
        <end position="78"/>
    </location>
</feature>
<proteinExistence type="predicted"/>
<dbReference type="InterPro" id="IPR022127">
    <property type="entry name" value="STIMATE/YPL162C"/>
</dbReference>
<evidence type="ECO:0000256" key="1">
    <source>
        <dbReference type="SAM" id="MobiDB-lite"/>
    </source>
</evidence>
<evidence type="ECO:0000256" key="2">
    <source>
        <dbReference type="SAM" id="Phobius"/>
    </source>
</evidence>
<dbReference type="AlphaFoldDB" id="A0AAV5RDR2"/>
<accession>A0AAV5RDR2</accession>
<organism evidence="3 4">
    <name type="scientific">Starmerella bacillaris</name>
    <name type="common">Yeast</name>
    <name type="synonym">Candida zemplinina</name>
    <dbReference type="NCBI Taxonomy" id="1247836"/>
    <lineage>
        <taxon>Eukaryota</taxon>
        <taxon>Fungi</taxon>
        <taxon>Dikarya</taxon>
        <taxon>Ascomycota</taxon>
        <taxon>Saccharomycotina</taxon>
        <taxon>Dipodascomycetes</taxon>
        <taxon>Dipodascales</taxon>
        <taxon>Trichomonascaceae</taxon>
        <taxon>Starmerella</taxon>
    </lineage>
</organism>
<evidence type="ECO:0008006" key="5">
    <source>
        <dbReference type="Google" id="ProtNLM"/>
    </source>
</evidence>
<feature type="region of interest" description="Disordered" evidence="1">
    <location>
        <begin position="221"/>
        <end position="245"/>
    </location>
</feature>
<feature type="transmembrane region" description="Helical" evidence="2">
    <location>
        <begin position="15"/>
        <end position="37"/>
    </location>
</feature>
<gene>
    <name evidence="3" type="ORF">DASB73_006480</name>
</gene>
<name>A0AAV5RDR2_STABA</name>
<keyword evidence="2" id="KW-0472">Membrane</keyword>
<protein>
    <recommendedName>
        <fullName evidence="5">Vacuolar membrane protein</fullName>
    </recommendedName>
</protein>
<dbReference type="Pfam" id="PF12400">
    <property type="entry name" value="STIMATE"/>
    <property type="match status" value="1"/>
</dbReference>
<dbReference type="EMBL" id="BTGC01000003">
    <property type="protein sequence ID" value="GMM49690.1"/>
    <property type="molecule type" value="Genomic_DNA"/>
</dbReference>
<feature type="transmembrane region" description="Helical" evidence="2">
    <location>
        <begin position="146"/>
        <end position="167"/>
    </location>
</feature>
<feature type="transmembrane region" description="Helical" evidence="2">
    <location>
        <begin position="187"/>
        <end position="206"/>
    </location>
</feature>
<evidence type="ECO:0000313" key="3">
    <source>
        <dbReference type="EMBL" id="GMM49690.1"/>
    </source>
</evidence>
<dbReference type="GO" id="GO:0016020">
    <property type="term" value="C:membrane"/>
    <property type="evidence" value="ECO:0007669"/>
    <property type="project" value="TreeGrafter"/>
</dbReference>
<dbReference type="Proteomes" id="UP001362899">
    <property type="component" value="Unassembled WGS sequence"/>
</dbReference>
<sequence>MVQASLNIKPQTCELLGFESLVLQGFLGTIAILSLVLKRKYEIPRRPWKIWLFDVSKQIIGAFIIHFLNVLGSILLSSEPDEGLDENPCTWYFLNVLFDTTVGVPILWCMLWYVYRFATKLNITGIQSGEYGDPPKAGPYLKQLSLYLLALVLSKIVLSLVLYFVPFLDDWAAYLISWSTFDERVEIVFVMLVFPTVMNSLQYYVVDSIIQSPEFGVTHEPIHHHHHHHTPDRNYSTFTKQTEEP</sequence>
<dbReference type="PANTHER" id="PTHR31735">
    <property type="entry name" value="VACUOLAR MEMBRANE PROTEIN YPL162C"/>
    <property type="match status" value="1"/>
</dbReference>
<feature type="transmembrane region" description="Helical" evidence="2">
    <location>
        <begin position="90"/>
        <end position="115"/>
    </location>
</feature>
<reference evidence="3 4" key="1">
    <citation type="journal article" date="2023" name="Elife">
        <title>Identification of key yeast species and microbe-microbe interactions impacting larval growth of Drosophila in the wild.</title>
        <authorList>
            <person name="Mure A."/>
            <person name="Sugiura Y."/>
            <person name="Maeda R."/>
            <person name="Honda K."/>
            <person name="Sakurai N."/>
            <person name="Takahashi Y."/>
            <person name="Watada M."/>
            <person name="Katoh T."/>
            <person name="Gotoh A."/>
            <person name="Gotoh Y."/>
            <person name="Taniguchi I."/>
            <person name="Nakamura K."/>
            <person name="Hayashi T."/>
            <person name="Katayama T."/>
            <person name="Uemura T."/>
            <person name="Hattori Y."/>
        </authorList>
    </citation>
    <scope>NUCLEOTIDE SEQUENCE [LARGE SCALE GENOMIC DNA]</scope>
    <source>
        <strain evidence="3 4">SB-73</strain>
    </source>
</reference>
<dbReference type="PANTHER" id="PTHR31735:SF1">
    <property type="entry name" value="VACUOLAR MEMBRANE PROTEIN YPL162C"/>
    <property type="match status" value="1"/>
</dbReference>
<comment type="caution">
    <text evidence="3">The sequence shown here is derived from an EMBL/GenBank/DDBJ whole genome shotgun (WGS) entry which is preliminary data.</text>
</comment>
<evidence type="ECO:0000313" key="4">
    <source>
        <dbReference type="Proteomes" id="UP001362899"/>
    </source>
</evidence>